<proteinExistence type="predicted"/>
<comment type="caution">
    <text evidence="1">The sequence shown here is derived from an EMBL/GenBank/DDBJ whole genome shotgun (WGS) entry which is preliminary data.</text>
</comment>
<reference evidence="1 2" key="1">
    <citation type="submission" date="2023-08" db="EMBL/GenBank/DDBJ databases">
        <title>A Necator americanus chromosomal reference genome.</title>
        <authorList>
            <person name="Ilik V."/>
            <person name="Petrzelkova K.J."/>
            <person name="Pardy F."/>
            <person name="Fuh T."/>
            <person name="Niatou-Singa F.S."/>
            <person name="Gouil Q."/>
            <person name="Baker L."/>
            <person name="Ritchie M.E."/>
            <person name="Jex A.R."/>
            <person name="Gazzola D."/>
            <person name="Li H."/>
            <person name="Toshio Fujiwara R."/>
            <person name="Zhan B."/>
            <person name="Aroian R.V."/>
            <person name="Pafco B."/>
            <person name="Schwarz E.M."/>
        </authorList>
    </citation>
    <scope>NUCLEOTIDE SEQUENCE [LARGE SCALE GENOMIC DNA]</scope>
    <source>
        <strain evidence="1 2">Aroian</strain>
        <tissue evidence="1">Whole animal</tissue>
    </source>
</reference>
<dbReference type="Proteomes" id="UP001303046">
    <property type="component" value="Unassembled WGS sequence"/>
</dbReference>
<evidence type="ECO:0000313" key="1">
    <source>
        <dbReference type="EMBL" id="KAK6757173.1"/>
    </source>
</evidence>
<sequence>MSDVSNSYSAWETLPEDELPLGIAVRRPVLPPRHYDGGKPLWNYIIVLNILISDGWLSNKIDMEVDIGVQDEVKLVISWSFRMKDKSVFDQNVIKNVHILQYRKKKAAQHYDVVVITEDKTLRKIDAGVSIGTEWVEKTISMRRVRGGFEVQQTRPSNTAAGSR</sequence>
<keyword evidence="2" id="KW-1185">Reference proteome</keyword>
<accession>A0ABR1E3U3</accession>
<organism evidence="1 2">
    <name type="scientific">Necator americanus</name>
    <name type="common">Human hookworm</name>
    <dbReference type="NCBI Taxonomy" id="51031"/>
    <lineage>
        <taxon>Eukaryota</taxon>
        <taxon>Metazoa</taxon>
        <taxon>Ecdysozoa</taxon>
        <taxon>Nematoda</taxon>
        <taxon>Chromadorea</taxon>
        <taxon>Rhabditida</taxon>
        <taxon>Rhabditina</taxon>
        <taxon>Rhabditomorpha</taxon>
        <taxon>Strongyloidea</taxon>
        <taxon>Ancylostomatidae</taxon>
        <taxon>Bunostominae</taxon>
        <taxon>Necator</taxon>
    </lineage>
</organism>
<gene>
    <name evidence="1" type="primary">Necator_chrV.g19952</name>
    <name evidence="1" type="ORF">RB195_015160</name>
</gene>
<protein>
    <submittedName>
        <fullName evidence="1">Uncharacterized protein</fullName>
    </submittedName>
</protein>
<name>A0ABR1E3U3_NECAM</name>
<evidence type="ECO:0000313" key="2">
    <source>
        <dbReference type="Proteomes" id="UP001303046"/>
    </source>
</evidence>
<dbReference type="EMBL" id="JAVFWL010000005">
    <property type="protein sequence ID" value="KAK6757173.1"/>
    <property type="molecule type" value="Genomic_DNA"/>
</dbReference>